<sequence>MQTPLNASAPAVLVLDHHDLHLLQYMVTNILIESYGTGSIHLMNDDILCCRVEYHLGWYLNLLDSPYACVVVARTRFSIMSYFQAVATSVTIHYAILGLALEHICLFLNL</sequence>
<name>A0A9P5ZRE6_PLEER</name>
<accession>A0A9P5ZRE6</accession>
<gene>
    <name evidence="1" type="ORF">BDN71DRAFT_1509111</name>
</gene>
<comment type="caution">
    <text evidence="1">The sequence shown here is derived from an EMBL/GenBank/DDBJ whole genome shotgun (WGS) entry which is preliminary data.</text>
</comment>
<keyword evidence="2" id="KW-1185">Reference proteome</keyword>
<dbReference type="Proteomes" id="UP000807025">
    <property type="component" value="Unassembled WGS sequence"/>
</dbReference>
<dbReference type="EMBL" id="MU154594">
    <property type="protein sequence ID" value="KAF9492888.1"/>
    <property type="molecule type" value="Genomic_DNA"/>
</dbReference>
<protein>
    <submittedName>
        <fullName evidence="1">Uncharacterized protein</fullName>
    </submittedName>
</protein>
<evidence type="ECO:0000313" key="2">
    <source>
        <dbReference type="Proteomes" id="UP000807025"/>
    </source>
</evidence>
<proteinExistence type="predicted"/>
<organism evidence="1 2">
    <name type="scientific">Pleurotus eryngii</name>
    <name type="common">Boletus of the steppes</name>
    <dbReference type="NCBI Taxonomy" id="5323"/>
    <lineage>
        <taxon>Eukaryota</taxon>
        <taxon>Fungi</taxon>
        <taxon>Dikarya</taxon>
        <taxon>Basidiomycota</taxon>
        <taxon>Agaricomycotina</taxon>
        <taxon>Agaricomycetes</taxon>
        <taxon>Agaricomycetidae</taxon>
        <taxon>Agaricales</taxon>
        <taxon>Pleurotineae</taxon>
        <taxon>Pleurotaceae</taxon>
        <taxon>Pleurotus</taxon>
    </lineage>
</organism>
<evidence type="ECO:0000313" key="1">
    <source>
        <dbReference type="EMBL" id="KAF9492888.1"/>
    </source>
</evidence>
<dbReference type="AlphaFoldDB" id="A0A9P5ZRE6"/>
<reference evidence="1" key="1">
    <citation type="submission" date="2020-11" db="EMBL/GenBank/DDBJ databases">
        <authorList>
            <consortium name="DOE Joint Genome Institute"/>
            <person name="Ahrendt S."/>
            <person name="Riley R."/>
            <person name="Andreopoulos W."/>
            <person name="Labutti K."/>
            <person name="Pangilinan J."/>
            <person name="Ruiz-Duenas F.J."/>
            <person name="Barrasa J.M."/>
            <person name="Sanchez-Garcia M."/>
            <person name="Camarero S."/>
            <person name="Miyauchi S."/>
            <person name="Serrano A."/>
            <person name="Linde D."/>
            <person name="Babiker R."/>
            <person name="Drula E."/>
            <person name="Ayuso-Fernandez I."/>
            <person name="Pacheco R."/>
            <person name="Padilla G."/>
            <person name="Ferreira P."/>
            <person name="Barriuso J."/>
            <person name="Kellner H."/>
            <person name="Castanera R."/>
            <person name="Alfaro M."/>
            <person name="Ramirez L."/>
            <person name="Pisabarro A.G."/>
            <person name="Kuo A."/>
            <person name="Tritt A."/>
            <person name="Lipzen A."/>
            <person name="He G."/>
            <person name="Yan M."/>
            <person name="Ng V."/>
            <person name="Cullen D."/>
            <person name="Martin F."/>
            <person name="Rosso M.-N."/>
            <person name="Henrissat B."/>
            <person name="Hibbett D."/>
            <person name="Martinez A.T."/>
            <person name="Grigoriev I.V."/>
        </authorList>
    </citation>
    <scope>NUCLEOTIDE SEQUENCE</scope>
    <source>
        <strain evidence="1">ATCC 90797</strain>
    </source>
</reference>